<evidence type="ECO:0000256" key="6">
    <source>
        <dbReference type="ARBA" id="ARBA00022807"/>
    </source>
</evidence>
<feature type="region of interest" description="Disordered" evidence="7">
    <location>
        <begin position="210"/>
        <end position="239"/>
    </location>
</feature>
<dbReference type="PANTHER" id="PTHR13367:SF28">
    <property type="entry name" value="UBIQUITIN THIOESTERASE ZRANB1"/>
    <property type="match status" value="1"/>
</dbReference>
<evidence type="ECO:0000256" key="3">
    <source>
        <dbReference type="ARBA" id="ARBA00022670"/>
    </source>
</evidence>
<keyword evidence="5" id="KW-0378">Hydrolase</keyword>
<keyword evidence="9" id="KW-1185">Reference proteome</keyword>
<dbReference type="GO" id="GO:0071947">
    <property type="term" value="P:protein deubiquitination involved in ubiquitin-dependent protein catabolic process"/>
    <property type="evidence" value="ECO:0007669"/>
    <property type="project" value="TreeGrafter"/>
</dbReference>
<comment type="catalytic activity">
    <reaction evidence="1">
        <text>Thiol-dependent hydrolysis of ester, thioester, amide, peptide and isopeptide bonds formed by the C-terminal Gly of ubiquitin (a 76-residue protein attached to proteins as an intracellular targeting signal).</text>
        <dbReference type="EC" id="3.4.19.12"/>
    </reaction>
</comment>
<evidence type="ECO:0000313" key="8">
    <source>
        <dbReference type="EMBL" id="CDI81411.1"/>
    </source>
</evidence>
<dbReference type="GO" id="GO:0005634">
    <property type="term" value="C:nucleus"/>
    <property type="evidence" value="ECO:0007669"/>
    <property type="project" value="TreeGrafter"/>
</dbReference>
<dbReference type="AlphaFoldDB" id="U6GMG9"/>
<feature type="compositionally biased region" description="Low complexity" evidence="7">
    <location>
        <begin position="53"/>
        <end position="69"/>
    </location>
</feature>
<dbReference type="EMBL" id="HG692047">
    <property type="protein sequence ID" value="CDI81411.1"/>
    <property type="molecule type" value="Genomic_DNA"/>
</dbReference>
<dbReference type="PANTHER" id="PTHR13367">
    <property type="entry name" value="UBIQUITIN THIOESTERASE"/>
    <property type="match status" value="1"/>
</dbReference>
<keyword evidence="3" id="KW-0645">Protease</keyword>
<proteinExistence type="predicted"/>
<keyword evidence="4" id="KW-0833">Ubl conjugation pathway</keyword>
<dbReference type="InterPro" id="IPR051346">
    <property type="entry name" value="OTU_Deubiquitinase"/>
</dbReference>
<feature type="compositionally biased region" description="Low complexity" evidence="7">
    <location>
        <begin position="217"/>
        <end position="239"/>
    </location>
</feature>
<accession>U6GMG9</accession>
<dbReference type="GO" id="GO:0004843">
    <property type="term" value="F:cysteine-type deubiquitinase activity"/>
    <property type="evidence" value="ECO:0007669"/>
    <property type="project" value="UniProtKB-EC"/>
</dbReference>
<sequence>MVRDIFSLVGAVMLCVNRRAQICRSLQAAVELMQLLKSFSARARNAAQEDAKQQQQQQQQQQQLQQQQQRMFPEGFGVGGGTAAHAASPAATLTATGAAAGAATAATATAATAAGAAAGAAATAAAAAAGGGVPVGPAMKKLLSQAVPALHMKAQAIAELLSSGRHYMQSLSPETAAAAAAAADAAAASEGSSLAAAAAVAALGASSMTPSNDASGSNSSSNSSNNNSSSSSSSSSSSNIAAGALYDPRYLVFEFAYSLLLRQSQVLLLDRFLSSVKRGRSMCHQMLMGAGKTTVVSPLLSLLLADDCLLSTVSYQLSPINCLL</sequence>
<evidence type="ECO:0000256" key="4">
    <source>
        <dbReference type="ARBA" id="ARBA00022786"/>
    </source>
</evidence>
<evidence type="ECO:0000313" key="9">
    <source>
        <dbReference type="Proteomes" id="UP000018201"/>
    </source>
</evidence>
<feature type="region of interest" description="Disordered" evidence="7">
    <location>
        <begin position="46"/>
        <end position="69"/>
    </location>
</feature>
<keyword evidence="6" id="KW-0788">Thiol protease</keyword>
<reference evidence="8" key="2">
    <citation type="submission" date="2013-10" db="EMBL/GenBank/DDBJ databases">
        <authorList>
            <person name="Aslett M."/>
        </authorList>
    </citation>
    <scope>NUCLEOTIDE SEQUENCE [LARGE SCALE GENOMIC DNA]</scope>
    <source>
        <strain evidence="8">Houghton</strain>
    </source>
</reference>
<dbReference type="GO" id="GO:0070530">
    <property type="term" value="F:K63-linked polyubiquitin modification-dependent protein binding"/>
    <property type="evidence" value="ECO:0007669"/>
    <property type="project" value="TreeGrafter"/>
</dbReference>
<dbReference type="EC" id="3.4.19.12" evidence="2"/>
<dbReference type="GO" id="GO:0005737">
    <property type="term" value="C:cytoplasm"/>
    <property type="evidence" value="ECO:0007669"/>
    <property type="project" value="TreeGrafter"/>
</dbReference>
<dbReference type="Proteomes" id="UP000018201">
    <property type="component" value="Unassembled WGS sequence"/>
</dbReference>
<dbReference type="OrthoDB" id="342844at2759"/>
<gene>
    <name evidence="8" type="ORF">EPH_0009710</name>
</gene>
<name>U6GMG9_9EIME</name>
<organism evidence="8 9">
    <name type="scientific">Eimeria praecox</name>
    <dbReference type="NCBI Taxonomy" id="51316"/>
    <lineage>
        <taxon>Eukaryota</taxon>
        <taxon>Sar</taxon>
        <taxon>Alveolata</taxon>
        <taxon>Apicomplexa</taxon>
        <taxon>Conoidasida</taxon>
        <taxon>Coccidia</taxon>
        <taxon>Eucoccidiorida</taxon>
        <taxon>Eimeriorina</taxon>
        <taxon>Eimeriidae</taxon>
        <taxon>Eimeria</taxon>
    </lineage>
</organism>
<protein>
    <recommendedName>
        <fullName evidence="2">ubiquitinyl hydrolase 1</fullName>
        <ecNumber evidence="2">3.4.19.12</ecNumber>
    </recommendedName>
</protein>
<evidence type="ECO:0000256" key="5">
    <source>
        <dbReference type="ARBA" id="ARBA00022801"/>
    </source>
</evidence>
<evidence type="ECO:0000256" key="1">
    <source>
        <dbReference type="ARBA" id="ARBA00000707"/>
    </source>
</evidence>
<reference evidence="8" key="1">
    <citation type="submission" date="2013-10" db="EMBL/GenBank/DDBJ databases">
        <title>Genomic analysis of the causative agents of coccidiosis in chickens.</title>
        <authorList>
            <person name="Reid A.J."/>
            <person name="Blake D."/>
            <person name="Billington K."/>
            <person name="Browne H."/>
            <person name="Dunn M."/>
            <person name="Hung S."/>
            <person name="Kawahara F."/>
            <person name="Miranda-Saavedra D."/>
            <person name="Mourier T."/>
            <person name="Nagra H."/>
            <person name="Otto T.D."/>
            <person name="Rawlings N."/>
            <person name="Sanchez A."/>
            <person name="Sanders M."/>
            <person name="Subramaniam C."/>
            <person name="Tay Y."/>
            <person name="Dear P."/>
            <person name="Doerig C."/>
            <person name="Gruber A."/>
            <person name="Parkinson J."/>
            <person name="Shirley M."/>
            <person name="Wan K.L."/>
            <person name="Berriman M."/>
            <person name="Tomley F."/>
            <person name="Pain A."/>
        </authorList>
    </citation>
    <scope>NUCLEOTIDE SEQUENCE [LARGE SCALE GENOMIC DNA]</scope>
    <source>
        <strain evidence="8">Houghton</strain>
    </source>
</reference>
<dbReference type="VEuPathDB" id="ToxoDB:EPH_0009710"/>
<evidence type="ECO:0000256" key="2">
    <source>
        <dbReference type="ARBA" id="ARBA00012759"/>
    </source>
</evidence>
<evidence type="ECO:0000256" key="7">
    <source>
        <dbReference type="SAM" id="MobiDB-lite"/>
    </source>
</evidence>